<evidence type="ECO:0000313" key="3">
    <source>
        <dbReference type="Proteomes" id="UP000499080"/>
    </source>
</evidence>
<feature type="region of interest" description="Disordered" evidence="1">
    <location>
        <begin position="38"/>
        <end position="74"/>
    </location>
</feature>
<dbReference type="EMBL" id="BGPR01015251">
    <property type="protein sequence ID" value="GBN68565.1"/>
    <property type="molecule type" value="Genomic_DNA"/>
</dbReference>
<organism evidence="2 3">
    <name type="scientific">Araneus ventricosus</name>
    <name type="common">Orbweaver spider</name>
    <name type="synonym">Epeira ventricosa</name>
    <dbReference type="NCBI Taxonomy" id="182803"/>
    <lineage>
        <taxon>Eukaryota</taxon>
        <taxon>Metazoa</taxon>
        <taxon>Ecdysozoa</taxon>
        <taxon>Arthropoda</taxon>
        <taxon>Chelicerata</taxon>
        <taxon>Arachnida</taxon>
        <taxon>Araneae</taxon>
        <taxon>Araneomorphae</taxon>
        <taxon>Entelegynae</taxon>
        <taxon>Araneoidea</taxon>
        <taxon>Araneidae</taxon>
        <taxon>Araneus</taxon>
    </lineage>
</organism>
<dbReference type="AlphaFoldDB" id="A0A4Y2QZM7"/>
<name>A0A4Y2QZM7_ARAVE</name>
<dbReference type="Proteomes" id="UP000499080">
    <property type="component" value="Unassembled WGS sequence"/>
</dbReference>
<protein>
    <submittedName>
        <fullName evidence="2">Uncharacterized protein</fullName>
    </submittedName>
</protein>
<evidence type="ECO:0000256" key="1">
    <source>
        <dbReference type="SAM" id="MobiDB-lite"/>
    </source>
</evidence>
<comment type="caution">
    <text evidence="2">The sequence shown here is derived from an EMBL/GenBank/DDBJ whole genome shotgun (WGS) entry which is preliminary data.</text>
</comment>
<keyword evidence="3" id="KW-1185">Reference proteome</keyword>
<reference evidence="2 3" key="1">
    <citation type="journal article" date="2019" name="Sci. Rep.">
        <title>Orb-weaving spider Araneus ventricosus genome elucidates the spidroin gene catalogue.</title>
        <authorList>
            <person name="Kono N."/>
            <person name="Nakamura H."/>
            <person name="Ohtoshi R."/>
            <person name="Moran D.A.P."/>
            <person name="Shinohara A."/>
            <person name="Yoshida Y."/>
            <person name="Fujiwara M."/>
            <person name="Mori M."/>
            <person name="Tomita M."/>
            <person name="Arakawa K."/>
        </authorList>
    </citation>
    <scope>NUCLEOTIDE SEQUENCE [LARGE SCALE GENOMIC DNA]</scope>
</reference>
<sequence length="133" mass="13930">MNCIECVLTADEGQHVGDGQIEEVAVGRRLHVRVAGDDRAGARVAHQSGGEGEGVHRSEGHQPGQGQPLWPQDGSQVVVDVGDVQPVGEVRHGQQAFDSAGLSVSSSIVTAARNRFHAAGAKQVKAIQYYKGG</sequence>
<gene>
    <name evidence="2" type="ORF">AVEN_114859_1</name>
</gene>
<proteinExistence type="predicted"/>
<evidence type="ECO:0000313" key="2">
    <source>
        <dbReference type="EMBL" id="GBN68565.1"/>
    </source>
</evidence>
<accession>A0A4Y2QZM7</accession>